<proteinExistence type="predicted"/>
<dbReference type="SUPFAM" id="SSF53623">
    <property type="entry name" value="MurD-like peptide ligases, catalytic domain"/>
    <property type="match status" value="1"/>
</dbReference>
<sequence length="270" mass="29537">MGLKSVYTLNGRHGKTAVTRRSCLWEALGFPLKDHMIICFTGGGGKTSAMFALADELADMGKRVIVTTSTHIFYPENRKVVLADQAGTVKDFLKDDQEWHSDHTGQVLVTGQPAGEGKLKGMALSEMEQLSGLSDVLLVEADGAKRLPLKIPREGEPVLLKGTHGVVGCAGLDAIGSPWEETCFRWELAKAAFGWQTEKSFITPAQAARILISSSGTRKGAESMEYRILLNKADNENRLFQGIQVMKCLGEEWAGRCVMTSFLHHRKGSE</sequence>
<dbReference type="Pfam" id="PF19842">
    <property type="entry name" value="YqeC"/>
    <property type="match status" value="1"/>
</dbReference>
<organism evidence="1">
    <name type="scientific">Lacrimispora sp. BS-2</name>
    <dbReference type="NCBI Taxonomy" id="3151850"/>
    <lineage>
        <taxon>Bacteria</taxon>
        <taxon>Bacillati</taxon>
        <taxon>Bacillota</taxon>
        <taxon>Clostridia</taxon>
        <taxon>Lachnospirales</taxon>
        <taxon>Lachnospiraceae</taxon>
        <taxon>Lacrimispora</taxon>
    </lineage>
</organism>
<accession>A0AAU7PJG1</accession>
<dbReference type="EMBL" id="CP157940">
    <property type="protein sequence ID" value="XBS52526.1"/>
    <property type="molecule type" value="Genomic_DNA"/>
</dbReference>
<dbReference type="AlphaFoldDB" id="A0AAU7PJG1"/>
<dbReference type="InterPro" id="IPR017587">
    <property type="entry name" value="YqeC"/>
</dbReference>
<dbReference type="InterPro" id="IPR036565">
    <property type="entry name" value="Mur-like_cat_sf"/>
</dbReference>
<protein>
    <submittedName>
        <fullName evidence="1">Selenium cofactor biosynthesis protein YqeC</fullName>
    </submittedName>
</protein>
<reference evidence="1" key="1">
    <citation type="submission" date="2024-06" db="EMBL/GenBank/DDBJ databases">
        <title>Lacrimispora cavernae sp. nov., a novel anaerobe isolated from bat guano pile inside a cave.</title>
        <authorList>
            <person name="Miller S.L."/>
            <person name="Lu N."/>
            <person name="King J."/>
            <person name="Sankaranarayanan K."/>
            <person name="Lawson P.A."/>
        </authorList>
    </citation>
    <scope>NUCLEOTIDE SEQUENCE</scope>
    <source>
        <strain evidence="1">BS-2</strain>
    </source>
</reference>
<gene>
    <name evidence="1" type="primary">yqeC</name>
    <name evidence="1" type="ORF">ABFV83_11815</name>
</gene>
<dbReference type="NCBIfam" id="TIGR03172">
    <property type="entry name" value="selenium cofactor biosynthesis protein YqeC"/>
    <property type="match status" value="1"/>
</dbReference>
<dbReference type="RefSeq" id="WP_349944069.1">
    <property type="nucleotide sequence ID" value="NZ_CP157940.1"/>
</dbReference>
<dbReference type="GO" id="GO:0005524">
    <property type="term" value="F:ATP binding"/>
    <property type="evidence" value="ECO:0007669"/>
    <property type="project" value="InterPro"/>
</dbReference>
<name>A0AAU7PJG1_9FIRM</name>
<evidence type="ECO:0000313" key="1">
    <source>
        <dbReference type="EMBL" id="XBS52526.1"/>
    </source>
</evidence>